<dbReference type="PATRIC" id="fig|997761.3.peg.7462"/>
<dbReference type="InterPro" id="IPR002925">
    <property type="entry name" value="Dienelactn_hydro"/>
</dbReference>
<keyword evidence="2" id="KW-0378">Hydrolase</keyword>
<gene>
    <name evidence="2" type="ORF">B2K_37010</name>
</gene>
<dbReference type="PANTHER" id="PTHR22946">
    <property type="entry name" value="DIENELACTONE HYDROLASE DOMAIN-CONTAINING PROTEIN-RELATED"/>
    <property type="match status" value="1"/>
</dbReference>
<dbReference type="GO" id="GO:0016787">
    <property type="term" value="F:hydrolase activity"/>
    <property type="evidence" value="ECO:0007669"/>
    <property type="project" value="UniProtKB-KW"/>
</dbReference>
<accession>I0BV38</accession>
<protein>
    <submittedName>
        <fullName evidence="2">Dienelactone hydrolase</fullName>
    </submittedName>
</protein>
<dbReference type="Proteomes" id="UP000007392">
    <property type="component" value="Chromosome"/>
</dbReference>
<organism evidence="2 3">
    <name type="scientific">Paenibacillus mucilaginosus K02</name>
    <dbReference type="NCBI Taxonomy" id="997761"/>
    <lineage>
        <taxon>Bacteria</taxon>
        <taxon>Bacillati</taxon>
        <taxon>Bacillota</taxon>
        <taxon>Bacilli</taxon>
        <taxon>Bacillales</taxon>
        <taxon>Paenibacillaceae</taxon>
        <taxon>Paenibacillus</taxon>
    </lineage>
</organism>
<sequence>MWHPDDYLERLYRKLEEQRKTASQGPSAAERERLRGRLQDLLGRFEEEEAPLQPKLLESEEMADGITRQRIEYSTAEGLRVPAYLLLPKEARTGRRPAVLAWHGHGYGSREAVGLLPDGTLNPGPPGIHRNFAVELARRGLVVLVPEIVGFGDRRIRQEADGEPGSNSCFPIGAALLLAGRTIAGLRAWEARRAADYLLTRDDVDGQRIGCFGFSGGGMVASLSAALDDRMKATVITGYSNTYKTSILDRRHCLDNYIPGILAEAEMPDLLALIAPRELYLEAGTEDHLFPVEQVKAVYQGLAELYQSLGAGDAIGLDVFEGKHEICGRRSFDWIASRLKA</sequence>
<dbReference type="AlphaFoldDB" id="I0BV38"/>
<dbReference type="InterPro" id="IPR029058">
    <property type="entry name" value="AB_hydrolase_fold"/>
</dbReference>
<reference evidence="2 3" key="1">
    <citation type="submission" date="2013-06" db="EMBL/GenBank/DDBJ databases">
        <title>Complete genome sequence of Paenibacillus mucilaginosus K02.</title>
        <authorList>
            <person name="Xiao B."/>
            <person name="Sun L."/>
            <person name="Xiao L."/>
            <person name="Lian B."/>
        </authorList>
    </citation>
    <scope>NUCLEOTIDE SEQUENCE [LARGE SCALE GENOMIC DNA]</scope>
    <source>
        <strain evidence="2 3">K02</strain>
    </source>
</reference>
<dbReference type="HOGENOM" id="CLU_056134_1_0_9"/>
<dbReference type="KEGG" id="pmw:B2K_37010"/>
<evidence type="ECO:0000313" key="3">
    <source>
        <dbReference type="Proteomes" id="UP000007392"/>
    </source>
</evidence>
<dbReference type="Pfam" id="PF01738">
    <property type="entry name" value="DLH"/>
    <property type="match status" value="1"/>
</dbReference>
<dbReference type="Gene3D" id="3.40.50.1820">
    <property type="entry name" value="alpha/beta hydrolase"/>
    <property type="match status" value="1"/>
</dbReference>
<dbReference type="OrthoDB" id="8183145at2"/>
<dbReference type="InterPro" id="IPR050261">
    <property type="entry name" value="FrsA_esterase"/>
</dbReference>
<feature type="domain" description="Dienelactone hydrolase" evidence="1">
    <location>
        <begin position="131"/>
        <end position="302"/>
    </location>
</feature>
<dbReference type="PANTHER" id="PTHR22946:SF8">
    <property type="entry name" value="ACETYL XYLAN ESTERASE DOMAIN-CONTAINING PROTEIN"/>
    <property type="match status" value="1"/>
</dbReference>
<evidence type="ECO:0000259" key="1">
    <source>
        <dbReference type="Pfam" id="PF01738"/>
    </source>
</evidence>
<dbReference type="EMBL" id="CP003422">
    <property type="protein sequence ID" value="AFH66235.1"/>
    <property type="molecule type" value="Genomic_DNA"/>
</dbReference>
<evidence type="ECO:0000313" key="2">
    <source>
        <dbReference type="EMBL" id="AFH66235.1"/>
    </source>
</evidence>
<dbReference type="RefSeq" id="WP_014653113.1">
    <property type="nucleotide sequence ID" value="NC_017672.3"/>
</dbReference>
<proteinExistence type="predicted"/>
<dbReference type="SUPFAM" id="SSF53474">
    <property type="entry name" value="alpha/beta-Hydrolases"/>
    <property type="match status" value="1"/>
</dbReference>
<name>I0BV38_9BACL</name>